<dbReference type="InterPro" id="IPR033136">
    <property type="entry name" value="DNA_ligase_CS"/>
</dbReference>
<accession>A0A9D1HK76</accession>
<feature type="binding site" evidence="15">
    <location>
        <position position="139"/>
    </location>
    <ligand>
        <name>NAD(+)</name>
        <dbReference type="ChEBI" id="CHEBI:57540"/>
    </ligand>
</feature>
<dbReference type="InterPro" id="IPR003583">
    <property type="entry name" value="Hlx-hairpin-Hlx_DNA-bd_motif"/>
</dbReference>
<dbReference type="NCBIfam" id="NF005932">
    <property type="entry name" value="PRK07956.1"/>
    <property type="match status" value="1"/>
</dbReference>
<feature type="binding site" evidence="15">
    <location>
        <position position="426"/>
    </location>
    <ligand>
        <name>Zn(2+)</name>
        <dbReference type="ChEBI" id="CHEBI:29105"/>
    </ligand>
</feature>
<comment type="similarity">
    <text evidence="14 15">Belongs to the NAD-dependent DNA ligase family. LigA subfamily.</text>
</comment>
<dbReference type="Gene3D" id="3.30.470.30">
    <property type="entry name" value="DNA ligase/mRNA capping enzyme"/>
    <property type="match status" value="1"/>
</dbReference>
<dbReference type="Gene3D" id="3.40.50.10190">
    <property type="entry name" value="BRCT domain"/>
    <property type="match status" value="1"/>
</dbReference>
<dbReference type="InterPro" id="IPR041663">
    <property type="entry name" value="DisA/LigA_HHH"/>
</dbReference>
<dbReference type="SMART" id="SM00278">
    <property type="entry name" value="HhH1"/>
    <property type="match status" value="3"/>
</dbReference>
<dbReference type="HAMAP" id="MF_01588">
    <property type="entry name" value="DNA_ligase_A"/>
    <property type="match status" value="1"/>
</dbReference>
<dbReference type="PANTHER" id="PTHR23389">
    <property type="entry name" value="CHROMOSOME TRANSMISSION FIDELITY FACTOR 18"/>
    <property type="match status" value="1"/>
</dbReference>
<dbReference type="PIRSF" id="PIRSF001604">
    <property type="entry name" value="LigA"/>
    <property type="match status" value="1"/>
</dbReference>
<dbReference type="InterPro" id="IPR036420">
    <property type="entry name" value="BRCT_dom_sf"/>
</dbReference>
<comment type="caution">
    <text evidence="17">The sequence shown here is derived from an EMBL/GenBank/DDBJ whole genome shotgun (WGS) entry which is preliminary data.</text>
</comment>
<dbReference type="Pfam" id="PF14520">
    <property type="entry name" value="HHH_5"/>
    <property type="match status" value="1"/>
</dbReference>
<dbReference type="EMBL" id="DVMH01000030">
    <property type="protein sequence ID" value="HIU10776.1"/>
    <property type="molecule type" value="Genomic_DNA"/>
</dbReference>
<proteinExistence type="inferred from homology"/>
<dbReference type="Gene3D" id="1.10.287.610">
    <property type="entry name" value="Helix hairpin bin"/>
    <property type="match status" value="1"/>
</dbReference>
<keyword evidence="5 15" id="KW-0235">DNA replication</keyword>
<evidence type="ECO:0000256" key="8">
    <source>
        <dbReference type="ARBA" id="ARBA00022833"/>
    </source>
</evidence>
<protein>
    <recommendedName>
        <fullName evidence="3 15">DNA ligase</fullName>
        <ecNumber evidence="2 15">6.5.1.2</ecNumber>
    </recommendedName>
    <alternativeName>
        <fullName evidence="15">Polydeoxyribonucleotide synthase [NAD(+)]</fullName>
    </alternativeName>
</protein>
<keyword evidence="10 15" id="KW-0520">NAD</keyword>
<keyword evidence="12 15" id="KW-0464">Manganese</keyword>
<dbReference type="Proteomes" id="UP000824124">
    <property type="component" value="Unassembled WGS sequence"/>
</dbReference>
<evidence type="ECO:0000256" key="2">
    <source>
        <dbReference type="ARBA" id="ARBA00012722"/>
    </source>
</evidence>
<evidence type="ECO:0000313" key="18">
    <source>
        <dbReference type="Proteomes" id="UP000824124"/>
    </source>
</evidence>
<keyword evidence="11 15" id="KW-0234">DNA repair</keyword>
<dbReference type="SUPFAM" id="SSF56091">
    <property type="entry name" value="DNA ligase/mRNA capping enzyme, catalytic domain"/>
    <property type="match status" value="1"/>
</dbReference>
<dbReference type="GO" id="GO:0003677">
    <property type="term" value="F:DNA binding"/>
    <property type="evidence" value="ECO:0007669"/>
    <property type="project" value="InterPro"/>
</dbReference>
<dbReference type="FunFam" id="1.10.150.20:FF:000007">
    <property type="entry name" value="DNA ligase"/>
    <property type="match status" value="1"/>
</dbReference>
<evidence type="ECO:0000256" key="6">
    <source>
        <dbReference type="ARBA" id="ARBA00022723"/>
    </source>
</evidence>
<dbReference type="Pfam" id="PF12826">
    <property type="entry name" value="HHH_2"/>
    <property type="match status" value="1"/>
</dbReference>
<dbReference type="GO" id="GO:0005829">
    <property type="term" value="C:cytosol"/>
    <property type="evidence" value="ECO:0007669"/>
    <property type="project" value="TreeGrafter"/>
</dbReference>
<dbReference type="Gene3D" id="2.40.50.140">
    <property type="entry name" value="Nucleic acid-binding proteins"/>
    <property type="match status" value="1"/>
</dbReference>
<dbReference type="SUPFAM" id="SSF50249">
    <property type="entry name" value="Nucleic acid-binding proteins"/>
    <property type="match status" value="1"/>
</dbReference>
<dbReference type="InterPro" id="IPR004149">
    <property type="entry name" value="Znf_DNAligase_C4"/>
</dbReference>
<feature type="binding site" evidence="15">
    <location>
        <position position="408"/>
    </location>
    <ligand>
        <name>Zn(2+)</name>
        <dbReference type="ChEBI" id="CHEBI:29105"/>
    </ligand>
</feature>
<dbReference type="Pfam" id="PF03119">
    <property type="entry name" value="DNA_ligase_ZBD"/>
    <property type="match status" value="1"/>
</dbReference>
<evidence type="ECO:0000256" key="4">
    <source>
        <dbReference type="ARBA" id="ARBA00022598"/>
    </source>
</evidence>
<feature type="binding site" evidence="15">
    <location>
        <position position="116"/>
    </location>
    <ligand>
        <name>NAD(+)</name>
        <dbReference type="ChEBI" id="CHEBI:57540"/>
    </ligand>
</feature>
<feature type="binding site" evidence="15">
    <location>
        <position position="431"/>
    </location>
    <ligand>
        <name>Zn(2+)</name>
        <dbReference type="ChEBI" id="CHEBI:29105"/>
    </ligand>
</feature>
<evidence type="ECO:0000256" key="7">
    <source>
        <dbReference type="ARBA" id="ARBA00022763"/>
    </source>
</evidence>
<dbReference type="InterPro" id="IPR013839">
    <property type="entry name" value="DNAligase_adenylation"/>
</dbReference>
<dbReference type="GO" id="GO:0006281">
    <property type="term" value="P:DNA repair"/>
    <property type="evidence" value="ECO:0007669"/>
    <property type="project" value="UniProtKB-KW"/>
</dbReference>
<reference evidence="17" key="2">
    <citation type="journal article" date="2021" name="PeerJ">
        <title>Extensive microbial diversity within the chicken gut microbiome revealed by metagenomics and culture.</title>
        <authorList>
            <person name="Gilroy R."/>
            <person name="Ravi A."/>
            <person name="Getino M."/>
            <person name="Pursley I."/>
            <person name="Horton D.L."/>
            <person name="Alikhan N.F."/>
            <person name="Baker D."/>
            <person name="Gharbi K."/>
            <person name="Hall N."/>
            <person name="Watson M."/>
            <person name="Adriaenssens E.M."/>
            <person name="Foster-Nyarko E."/>
            <person name="Jarju S."/>
            <person name="Secka A."/>
            <person name="Antonio M."/>
            <person name="Oren A."/>
            <person name="Chaudhuri R.R."/>
            <person name="La Ragione R."/>
            <person name="Hildebrand F."/>
            <person name="Pallen M.J."/>
        </authorList>
    </citation>
    <scope>NUCLEOTIDE SEQUENCE</scope>
    <source>
        <strain evidence="17">2830</strain>
    </source>
</reference>
<dbReference type="InterPro" id="IPR001357">
    <property type="entry name" value="BRCT_dom"/>
</dbReference>
<gene>
    <name evidence="15 17" type="primary">ligA</name>
    <name evidence="17" type="ORF">IAB00_06015</name>
</gene>
<reference evidence="17" key="1">
    <citation type="submission" date="2020-10" db="EMBL/GenBank/DDBJ databases">
        <authorList>
            <person name="Gilroy R."/>
        </authorList>
    </citation>
    <scope>NUCLEOTIDE SEQUENCE</scope>
    <source>
        <strain evidence="17">2830</strain>
    </source>
</reference>
<keyword evidence="9 15" id="KW-0460">Magnesium</keyword>
<dbReference type="InterPro" id="IPR010994">
    <property type="entry name" value="RuvA_2-like"/>
</dbReference>
<dbReference type="PROSITE" id="PS01056">
    <property type="entry name" value="DNA_LIGASE_N2"/>
    <property type="match status" value="1"/>
</dbReference>
<evidence type="ECO:0000256" key="5">
    <source>
        <dbReference type="ARBA" id="ARBA00022705"/>
    </source>
</evidence>
<dbReference type="GO" id="GO:0046872">
    <property type="term" value="F:metal ion binding"/>
    <property type="evidence" value="ECO:0007669"/>
    <property type="project" value="UniProtKB-KW"/>
</dbReference>
<dbReference type="SMART" id="SM00532">
    <property type="entry name" value="LIGANc"/>
    <property type="match status" value="1"/>
</dbReference>
<dbReference type="InterPro" id="IPR001679">
    <property type="entry name" value="DNA_ligase"/>
</dbReference>
<dbReference type="SUPFAM" id="SSF47781">
    <property type="entry name" value="RuvA domain 2-like"/>
    <property type="match status" value="1"/>
</dbReference>
<dbReference type="GO" id="GO:0003911">
    <property type="term" value="F:DNA ligase (NAD+) activity"/>
    <property type="evidence" value="ECO:0007669"/>
    <property type="project" value="UniProtKB-UniRule"/>
</dbReference>
<feature type="binding site" evidence="15">
    <location>
        <position position="411"/>
    </location>
    <ligand>
        <name>Zn(2+)</name>
        <dbReference type="ChEBI" id="CHEBI:29105"/>
    </ligand>
</feature>
<feature type="binding site" evidence="15">
    <location>
        <position position="174"/>
    </location>
    <ligand>
        <name>NAD(+)</name>
        <dbReference type="ChEBI" id="CHEBI:57540"/>
    </ligand>
</feature>
<dbReference type="EC" id="6.5.1.2" evidence="2 15"/>
<dbReference type="InterPro" id="IPR004150">
    <property type="entry name" value="NAD_DNA_ligase_OB"/>
</dbReference>
<dbReference type="Pfam" id="PF03120">
    <property type="entry name" value="OB_DNA_ligase"/>
    <property type="match status" value="1"/>
</dbReference>
<evidence type="ECO:0000256" key="15">
    <source>
        <dbReference type="HAMAP-Rule" id="MF_01588"/>
    </source>
</evidence>
<evidence type="ECO:0000256" key="12">
    <source>
        <dbReference type="ARBA" id="ARBA00023211"/>
    </source>
</evidence>
<dbReference type="SMART" id="SM00292">
    <property type="entry name" value="BRCT"/>
    <property type="match status" value="1"/>
</dbReference>
<feature type="binding site" evidence="15">
    <location>
        <begin position="37"/>
        <end position="41"/>
    </location>
    <ligand>
        <name>NAD(+)</name>
        <dbReference type="ChEBI" id="CHEBI:57540"/>
    </ligand>
</feature>
<feature type="domain" description="BRCT" evidence="16">
    <location>
        <begin position="589"/>
        <end position="666"/>
    </location>
</feature>
<evidence type="ECO:0000256" key="13">
    <source>
        <dbReference type="ARBA" id="ARBA00034005"/>
    </source>
</evidence>
<dbReference type="Pfam" id="PF01653">
    <property type="entry name" value="DNA_ligase_aden"/>
    <property type="match status" value="1"/>
</dbReference>
<evidence type="ECO:0000256" key="10">
    <source>
        <dbReference type="ARBA" id="ARBA00023027"/>
    </source>
</evidence>
<dbReference type="AlphaFoldDB" id="A0A9D1HK76"/>
<feature type="binding site" evidence="15">
    <location>
        <position position="314"/>
    </location>
    <ligand>
        <name>NAD(+)</name>
        <dbReference type="ChEBI" id="CHEBI:57540"/>
    </ligand>
</feature>
<evidence type="ECO:0000259" key="16">
    <source>
        <dbReference type="PROSITE" id="PS50172"/>
    </source>
</evidence>
<evidence type="ECO:0000256" key="11">
    <source>
        <dbReference type="ARBA" id="ARBA00023204"/>
    </source>
</evidence>
<feature type="binding site" evidence="15">
    <location>
        <position position="290"/>
    </location>
    <ligand>
        <name>NAD(+)</name>
        <dbReference type="ChEBI" id="CHEBI:57540"/>
    </ligand>
</feature>
<evidence type="ECO:0000313" key="17">
    <source>
        <dbReference type="EMBL" id="HIU10776.1"/>
    </source>
</evidence>
<dbReference type="Gene3D" id="1.10.150.20">
    <property type="entry name" value="5' to 3' exonuclease, C-terminal subdomain"/>
    <property type="match status" value="2"/>
</dbReference>
<comment type="catalytic activity">
    <reaction evidence="13 15">
        <text>NAD(+) + (deoxyribonucleotide)n-3'-hydroxyl + 5'-phospho-(deoxyribonucleotide)m = (deoxyribonucleotide)n+m + AMP + beta-nicotinamide D-nucleotide.</text>
        <dbReference type="EC" id="6.5.1.2"/>
    </reaction>
</comment>
<name>A0A9D1HK76_9FIRM</name>
<organism evidence="17 18">
    <name type="scientific">Candidatus Avidehalobacter gallistercoris</name>
    <dbReference type="NCBI Taxonomy" id="2840694"/>
    <lineage>
        <taxon>Bacteria</taxon>
        <taxon>Bacillati</taxon>
        <taxon>Bacillota</taxon>
        <taxon>Clostridia</taxon>
        <taxon>Eubacteriales</taxon>
        <taxon>Peptococcaceae</taxon>
        <taxon>Peptococcaceae incertae sedis</taxon>
        <taxon>Candidatus Avidehalobacter</taxon>
    </lineage>
</organism>
<evidence type="ECO:0000256" key="14">
    <source>
        <dbReference type="ARBA" id="ARBA00060881"/>
    </source>
</evidence>
<evidence type="ECO:0000256" key="9">
    <source>
        <dbReference type="ARBA" id="ARBA00022842"/>
    </source>
</evidence>
<dbReference type="CDD" id="cd00114">
    <property type="entry name" value="LIGANc"/>
    <property type="match status" value="1"/>
</dbReference>
<keyword evidence="8 15" id="KW-0862">Zinc</keyword>
<dbReference type="InterPro" id="IPR012340">
    <property type="entry name" value="NA-bd_OB-fold"/>
</dbReference>
<dbReference type="Pfam" id="PF00533">
    <property type="entry name" value="BRCT"/>
    <property type="match status" value="1"/>
</dbReference>
<dbReference type="CDD" id="cd17748">
    <property type="entry name" value="BRCT_DNA_ligase_like"/>
    <property type="match status" value="1"/>
</dbReference>
<comment type="cofactor">
    <cofactor evidence="15">
        <name>Mg(2+)</name>
        <dbReference type="ChEBI" id="CHEBI:18420"/>
    </cofactor>
    <cofactor evidence="15">
        <name>Mn(2+)</name>
        <dbReference type="ChEBI" id="CHEBI:29035"/>
    </cofactor>
</comment>
<dbReference type="SUPFAM" id="SSF52113">
    <property type="entry name" value="BRCT domain"/>
    <property type="match status" value="1"/>
</dbReference>
<dbReference type="PROSITE" id="PS50172">
    <property type="entry name" value="BRCT"/>
    <property type="match status" value="1"/>
</dbReference>
<dbReference type="FunFam" id="2.40.50.140:FF:000012">
    <property type="entry name" value="DNA ligase"/>
    <property type="match status" value="1"/>
</dbReference>
<comment type="function">
    <text evidence="1 15">DNA ligase that catalyzes the formation of phosphodiester linkages between 5'-phosphoryl and 3'-hydroxyl groups in double-stranded DNA using NAD as a coenzyme and as the energy source for the reaction. It is essential for DNA replication and repair of damaged DNA.</text>
</comment>
<evidence type="ECO:0000256" key="1">
    <source>
        <dbReference type="ARBA" id="ARBA00004067"/>
    </source>
</evidence>
<keyword evidence="7 15" id="KW-0227">DNA damage</keyword>
<dbReference type="InterPro" id="IPR013840">
    <property type="entry name" value="DNAligase_N"/>
</dbReference>
<dbReference type="GO" id="GO:0006260">
    <property type="term" value="P:DNA replication"/>
    <property type="evidence" value="ECO:0007669"/>
    <property type="project" value="UniProtKB-KW"/>
</dbReference>
<sequence length="666" mass="71740">MADTDKVGAAARLASLYAEIEQLNQAYYDLDAPLVTDAEYDAKMRELQQLEQAFPDLARTDSPTRRVGGSRNEKFAPVTHEVPLLSLANTFSGVELREFAARCEKLAGKPLTYVLEPKIDGLTIALTYEGGRLVQAATRGNGVVGENVLENVLTIAGLPHRLKSFPGRLLVRGEVYMPKAAFAELNEQREEQGETTFANPRNAAAGSLRQLDAHVTAGRRLAVWLYDILLLEGAVQPQTHQDALKFLQEQGLPVIKETVCGSIDTIVTELEPWQQKRHTLSYDIDGLVLKVDDEQVRQELGNTAKAPRASIAYKFPAEAVETTVLDIQVGVGRTGVLTPLAVLEPVWVAGSVISKATLHNEDNVADKDIRVGDKVLLHKAGDVIPEIIRALPEKRTGQEPPFVMPHTCPECGSPARREEGQAAWRCLNQHCPARLREGIYHFVSRPAMNIEGLGPQLINQLLAAGKITDAADIFTLTMDDLLPLPRMGQKSAENLLNAINVARTRPLSALLAALGIPYVGSKAGQLLAENFSDLAAISNATLDDLLAVDAIGGIIAESVVKWFAEPENRAFLNRLAAGGVKPEPVHKQSGAQPLAGQTFVLTGTLPTLTRAEAKARLLAAGANVTDSVSKKTSYVVAGEAAGSKLAKAEKLGIPILDEASMLALLS</sequence>
<dbReference type="Gene3D" id="6.20.10.30">
    <property type="match status" value="1"/>
</dbReference>
<dbReference type="NCBIfam" id="TIGR00575">
    <property type="entry name" value="dnlj"/>
    <property type="match status" value="1"/>
</dbReference>
<keyword evidence="6 15" id="KW-0479">Metal-binding</keyword>
<keyword evidence="4 15" id="KW-0436">Ligase</keyword>
<feature type="active site" description="N6-AMP-lysine intermediate" evidence="15">
    <location>
        <position position="118"/>
    </location>
</feature>
<dbReference type="PANTHER" id="PTHR23389:SF9">
    <property type="entry name" value="DNA LIGASE"/>
    <property type="match status" value="1"/>
</dbReference>
<feature type="binding site" evidence="15">
    <location>
        <begin position="86"/>
        <end position="87"/>
    </location>
    <ligand>
        <name>NAD(+)</name>
        <dbReference type="ChEBI" id="CHEBI:57540"/>
    </ligand>
</feature>
<evidence type="ECO:0000256" key="3">
    <source>
        <dbReference type="ARBA" id="ARBA00013308"/>
    </source>
</evidence>